<dbReference type="AlphaFoldDB" id="E8V7G0"/>
<dbReference type="STRING" id="401053.AciPR4_3178"/>
<dbReference type="InterPro" id="IPR025444">
    <property type="entry name" value="Monooxy_af470"/>
</dbReference>
<reference evidence="1 2" key="1">
    <citation type="journal article" date="2012" name="Stand. Genomic Sci.">
        <title>Complete genome sequence of Terriglobus saanensis type strain SP1PR4(T), an Acidobacteria from tundra soil.</title>
        <authorList>
            <person name="Rawat S.R."/>
            <person name="Mannisto M.K."/>
            <person name="Starovoytov V."/>
            <person name="Goodwin L."/>
            <person name="Nolan M."/>
            <person name="Hauser L."/>
            <person name="Land M."/>
            <person name="Davenport K.W."/>
            <person name="Woyke T."/>
            <person name="Haggblom M.M."/>
        </authorList>
    </citation>
    <scope>NUCLEOTIDE SEQUENCE</scope>
    <source>
        <strain evidence="2">ATCC BAA-1853 / DSM 23119 / SP1PR4</strain>
    </source>
</reference>
<organism evidence="1 2">
    <name type="scientific">Terriglobus saanensis (strain ATCC BAA-1853 / DSM 23119 / SP1PR4)</name>
    <dbReference type="NCBI Taxonomy" id="401053"/>
    <lineage>
        <taxon>Bacteria</taxon>
        <taxon>Pseudomonadati</taxon>
        <taxon>Acidobacteriota</taxon>
        <taxon>Terriglobia</taxon>
        <taxon>Terriglobales</taxon>
        <taxon>Acidobacteriaceae</taxon>
        <taxon>Terriglobus</taxon>
    </lineage>
</organism>
<keyword evidence="2" id="KW-1185">Reference proteome</keyword>
<gene>
    <name evidence="1" type="ordered locus">AciPR4_3178</name>
</gene>
<dbReference type="HOGENOM" id="CLU_109716_0_0_0"/>
<dbReference type="RefSeq" id="WP_013569665.1">
    <property type="nucleotide sequence ID" value="NC_014963.1"/>
</dbReference>
<dbReference type="Pfam" id="PF13826">
    <property type="entry name" value="Monooxy_af470-like"/>
    <property type="match status" value="1"/>
</dbReference>
<dbReference type="Proteomes" id="UP000006844">
    <property type="component" value="Chromosome"/>
</dbReference>
<sequence length="158" mass="17707">MAEIHNGRFAAQIEGDFVVFLIGMRVNRLFAFSKWLPVTRAMPRMLTELFQHPELGLLHASSALSGRTIAMTQYWRSFEHLHAYAHAKDKAHLPAWAEFNRLVGGNGAVGIFHETYMVKAGEYEAVYANMPRYGLAKAGEMVPAVGRMQSAKARLGRD</sequence>
<dbReference type="eggNOG" id="ENOG5030N64">
    <property type="taxonomic scope" value="Bacteria"/>
</dbReference>
<dbReference type="OrthoDB" id="7566033at2"/>
<dbReference type="EMBL" id="CP002467">
    <property type="protein sequence ID" value="ADV83934.1"/>
    <property type="molecule type" value="Genomic_DNA"/>
</dbReference>
<evidence type="ECO:0000313" key="2">
    <source>
        <dbReference type="Proteomes" id="UP000006844"/>
    </source>
</evidence>
<protein>
    <submittedName>
        <fullName evidence="1">Uncharacterized protein</fullName>
    </submittedName>
</protein>
<accession>E8V7G0</accession>
<evidence type="ECO:0000313" key="1">
    <source>
        <dbReference type="EMBL" id="ADV83934.1"/>
    </source>
</evidence>
<name>E8V7G0_TERSS</name>
<dbReference type="KEGG" id="tsa:AciPR4_3178"/>
<proteinExistence type="predicted"/>